<keyword evidence="3" id="KW-0812">Transmembrane</keyword>
<dbReference type="SMART" id="SM00331">
    <property type="entry name" value="PP2C_SIG"/>
    <property type="match status" value="1"/>
</dbReference>
<dbReference type="OrthoDB" id="1119265at2"/>
<gene>
    <name evidence="5" type="ORF">L21SP5_03832</name>
</gene>
<dbReference type="PANTHER" id="PTHR43156">
    <property type="entry name" value="STAGE II SPORULATION PROTEIN E-RELATED"/>
    <property type="match status" value="1"/>
</dbReference>
<evidence type="ECO:0000256" key="2">
    <source>
        <dbReference type="SAM" id="Coils"/>
    </source>
</evidence>
<dbReference type="STRING" id="1307839.L21SP5_03832"/>
<keyword evidence="3" id="KW-1133">Transmembrane helix</keyword>
<dbReference type="Pfam" id="PF13426">
    <property type="entry name" value="PAS_9"/>
    <property type="match status" value="1"/>
</dbReference>
<protein>
    <submittedName>
        <fullName evidence="5">PAS domain S-box protein</fullName>
    </submittedName>
</protein>
<feature type="transmembrane region" description="Helical" evidence="3">
    <location>
        <begin position="23"/>
        <end position="43"/>
    </location>
</feature>
<dbReference type="PANTHER" id="PTHR43156:SF9">
    <property type="entry name" value="HAMP DOMAIN-CONTAINING PROTEIN"/>
    <property type="match status" value="1"/>
</dbReference>
<name>A0A0S2I517_9BACT</name>
<dbReference type="NCBIfam" id="TIGR00229">
    <property type="entry name" value="sensory_box"/>
    <property type="match status" value="1"/>
</dbReference>
<dbReference type="InterPro" id="IPR052016">
    <property type="entry name" value="Bact_Sigma-Reg"/>
</dbReference>
<keyword evidence="2" id="KW-0175">Coiled coil</keyword>
<accession>A0A0S2I517</accession>
<keyword evidence="6" id="KW-1185">Reference proteome</keyword>
<evidence type="ECO:0000256" key="1">
    <source>
        <dbReference type="ARBA" id="ARBA00022801"/>
    </source>
</evidence>
<keyword evidence="1" id="KW-0378">Hydrolase</keyword>
<dbReference type="InterPro" id="IPR000014">
    <property type="entry name" value="PAS"/>
</dbReference>
<proteinExistence type="predicted"/>
<dbReference type="RefSeq" id="WP_081421599.1">
    <property type="nucleotide sequence ID" value="NZ_CP013118.1"/>
</dbReference>
<dbReference type="Gene3D" id="3.60.40.10">
    <property type="entry name" value="PPM-type phosphatase domain"/>
    <property type="match status" value="1"/>
</dbReference>
<dbReference type="SUPFAM" id="SSF55785">
    <property type="entry name" value="PYP-like sensor domain (PAS domain)"/>
    <property type="match status" value="1"/>
</dbReference>
<dbReference type="CDD" id="cd00130">
    <property type="entry name" value="PAS"/>
    <property type="match status" value="1"/>
</dbReference>
<sequence>MMYIFASYIKVFLLLAGFRDVNAGSYVVLLIVVLVAAIGYIAFLHKQNREKQDHIEHKNREIKQLTHEFKLLSILANDTDNLVAVTNAEGQIDFANRVFREIFGISQKADISSKKIFDLPGFEKISEVFLESVRKKANTQTEFFISAGKGHRFWLQITISHAIFQAEHKVMVIATNINDLKFAEEEISQQSEELKVQSEQLEAMNTELEYVNQVTTDSINYAQRIQYAILPRPDDYLKHINDSFVMFRPRNIVSGDFYWYGEIDGKAFFVEADCTGHGVPGALMATIGNTLLNEIVVSEKHSNPAIILKELDRKIKSVLRQEAGLPDQQDGMDMALAQFDYETRELSVSIANQFVFFRHKGALIELEGSLFAIGGSDLHTKKPDFDLYRFKVEPGDVLYLFSDGYRDQFKEEEKEKMMYHRFKNIMQELGEHDFLKQKALLEKRFDEWKGRSRQIDDVLVWGIQF</sequence>
<dbReference type="KEGG" id="blq:L21SP5_03832"/>
<dbReference type="InterPro" id="IPR035965">
    <property type="entry name" value="PAS-like_dom_sf"/>
</dbReference>
<dbReference type="InterPro" id="IPR001932">
    <property type="entry name" value="PPM-type_phosphatase-like_dom"/>
</dbReference>
<organism evidence="5 6">
    <name type="scientific">Salinivirga cyanobacteriivorans</name>
    <dbReference type="NCBI Taxonomy" id="1307839"/>
    <lineage>
        <taxon>Bacteria</taxon>
        <taxon>Pseudomonadati</taxon>
        <taxon>Bacteroidota</taxon>
        <taxon>Bacteroidia</taxon>
        <taxon>Bacteroidales</taxon>
        <taxon>Salinivirgaceae</taxon>
        <taxon>Salinivirga</taxon>
    </lineage>
</organism>
<feature type="coiled-coil region" evidence="2">
    <location>
        <begin position="173"/>
        <end position="207"/>
    </location>
</feature>
<evidence type="ECO:0000313" key="5">
    <source>
        <dbReference type="EMBL" id="ALO17425.1"/>
    </source>
</evidence>
<keyword evidence="3" id="KW-0472">Membrane</keyword>
<evidence type="ECO:0000313" key="6">
    <source>
        <dbReference type="Proteomes" id="UP000064893"/>
    </source>
</evidence>
<evidence type="ECO:0000259" key="4">
    <source>
        <dbReference type="SMART" id="SM00331"/>
    </source>
</evidence>
<dbReference type="GO" id="GO:0016791">
    <property type="term" value="F:phosphatase activity"/>
    <property type="evidence" value="ECO:0007669"/>
    <property type="project" value="TreeGrafter"/>
</dbReference>
<evidence type="ECO:0000256" key="3">
    <source>
        <dbReference type="SAM" id="Phobius"/>
    </source>
</evidence>
<dbReference type="Proteomes" id="UP000064893">
    <property type="component" value="Chromosome"/>
</dbReference>
<reference evidence="5 6" key="1">
    <citation type="submission" date="2015-11" db="EMBL/GenBank/DDBJ databases">
        <title>Description and complete genome sequence of a novel strain predominating in hypersaline microbial mats and representing a new family of the Bacteriodetes phylum.</title>
        <authorList>
            <person name="Spring S."/>
            <person name="Bunk B."/>
            <person name="Sproer C."/>
            <person name="Klenk H.-P."/>
        </authorList>
    </citation>
    <scope>NUCLEOTIDE SEQUENCE [LARGE SCALE GENOMIC DNA]</scope>
    <source>
        <strain evidence="5 6">L21-Spi-D4</strain>
    </source>
</reference>
<dbReference type="Gene3D" id="3.30.450.20">
    <property type="entry name" value="PAS domain"/>
    <property type="match status" value="1"/>
</dbReference>
<dbReference type="AlphaFoldDB" id="A0A0S2I517"/>
<dbReference type="EMBL" id="CP013118">
    <property type="protein sequence ID" value="ALO17425.1"/>
    <property type="molecule type" value="Genomic_DNA"/>
</dbReference>
<dbReference type="Pfam" id="PF07228">
    <property type="entry name" value="SpoIIE"/>
    <property type="match status" value="1"/>
</dbReference>
<feature type="domain" description="PPM-type phosphatase" evidence="4">
    <location>
        <begin position="241"/>
        <end position="465"/>
    </location>
</feature>
<dbReference type="InterPro" id="IPR036457">
    <property type="entry name" value="PPM-type-like_dom_sf"/>
</dbReference>